<keyword evidence="2 5" id="KW-0812">Transmembrane</keyword>
<evidence type="ECO:0000313" key="7">
    <source>
        <dbReference type="Proteomes" id="UP001059617"/>
    </source>
</evidence>
<reference evidence="6" key="1">
    <citation type="submission" date="2021-04" db="EMBL/GenBank/DDBJ databases">
        <authorList>
            <person name="Hartkoorn R.C."/>
            <person name="Beaudoing E."/>
            <person name="Hot D."/>
        </authorList>
    </citation>
    <scope>NUCLEOTIDE SEQUENCE</scope>
    <source>
        <strain evidence="6">NRRL B-16292</strain>
    </source>
</reference>
<dbReference type="PANTHER" id="PTHR33514">
    <property type="entry name" value="PROTEIN ABCI12, CHLOROPLASTIC"/>
    <property type="match status" value="1"/>
</dbReference>
<protein>
    <submittedName>
        <fullName evidence="6">Energy-coupling factor transporter transmembrane protein EcfT</fullName>
    </submittedName>
</protein>
<evidence type="ECO:0000256" key="5">
    <source>
        <dbReference type="SAM" id="Phobius"/>
    </source>
</evidence>
<feature type="transmembrane region" description="Helical" evidence="5">
    <location>
        <begin position="97"/>
        <end position="125"/>
    </location>
</feature>
<dbReference type="PANTHER" id="PTHR33514:SF13">
    <property type="entry name" value="PROTEIN ABCI12, CHLOROPLASTIC"/>
    <property type="match status" value="1"/>
</dbReference>
<keyword evidence="4 5" id="KW-0472">Membrane</keyword>
<evidence type="ECO:0000256" key="2">
    <source>
        <dbReference type="ARBA" id="ARBA00022692"/>
    </source>
</evidence>
<evidence type="ECO:0000256" key="4">
    <source>
        <dbReference type="ARBA" id="ARBA00023136"/>
    </source>
</evidence>
<keyword evidence="3 5" id="KW-1133">Transmembrane helix</keyword>
<dbReference type="InterPro" id="IPR003339">
    <property type="entry name" value="ABC/ECF_trnsptr_transmembrane"/>
</dbReference>
<dbReference type="CDD" id="cd16914">
    <property type="entry name" value="EcfT"/>
    <property type="match status" value="1"/>
</dbReference>
<evidence type="ECO:0000256" key="3">
    <source>
        <dbReference type="ARBA" id="ARBA00022989"/>
    </source>
</evidence>
<organism evidence="6 7">
    <name type="scientific">Dactylosporangium fulvum</name>
    <dbReference type="NCBI Taxonomy" id="53359"/>
    <lineage>
        <taxon>Bacteria</taxon>
        <taxon>Bacillati</taxon>
        <taxon>Actinomycetota</taxon>
        <taxon>Actinomycetes</taxon>
        <taxon>Micromonosporales</taxon>
        <taxon>Micromonosporaceae</taxon>
        <taxon>Dactylosporangium</taxon>
    </lineage>
</organism>
<evidence type="ECO:0000256" key="1">
    <source>
        <dbReference type="ARBA" id="ARBA00004141"/>
    </source>
</evidence>
<name>A0ABY5VX93_9ACTN</name>
<dbReference type="Proteomes" id="UP001059617">
    <property type="component" value="Chromosome"/>
</dbReference>
<feature type="transmembrane region" description="Helical" evidence="5">
    <location>
        <begin position="231"/>
        <end position="248"/>
    </location>
</feature>
<accession>A0ABY5VX93</accession>
<dbReference type="EMBL" id="CP073720">
    <property type="protein sequence ID" value="UWP81870.1"/>
    <property type="molecule type" value="Genomic_DNA"/>
</dbReference>
<gene>
    <name evidence="6" type="ORF">Dfulv_43420</name>
</gene>
<keyword evidence="7" id="KW-1185">Reference proteome</keyword>
<feature type="transmembrane region" description="Helical" evidence="5">
    <location>
        <begin position="31"/>
        <end position="49"/>
    </location>
</feature>
<proteinExistence type="predicted"/>
<feature type="transmembrane region" description="Helical" evidence="5">
    <location>
        <begin position="56"/>
        <end position="77"/>
    </location>
</feature>
<reference evidence="6" key="2">
    <citation type="submission" date="2022-09" db="EMBL/GenBank/DDBJ databases">
        <title>Biosynthetic gene clusters of Dactylosporangioum fulvum.</title>
        <authorList>
            <person name="Caradec T."/>
        </authorList>
    </citation>
    <scope>NUCLEOTIDE SEQUENCE</scope>
    <source>
        <strain evidence="6">NRRL B-16292</strain>
    </source>
</reference>
<dbReference type="RefSeq" id="WP_259859645.1">
    <property type="nucleotide sequence ID" value="NZ_BAAAST010000146.1"/>
</dbReference>
<sequence length="249" mass="26759">MSLFDLRTYNPLAKLFGPLPLMILVIGTRDLRTPALVGGLALALVLVGARPTGRTLAALLLGVPAALAVMTVSFGVWTDPAKVADSRLLFTVGPLELWSGALETGLATGLRLVAVVLLALVGGLTTTGPELVRSMIRQLRVPYRVGYSALAAFRFVPRFGHELDVIRSAHRVRGLAGGRGPIAALRRYGGYAVPLLAGGIRHAERVSLAMESRAFGAFPTRTERYVVPFRIRDAIFVLALWAFAFGVFR</sequence>
<comment type="subcellular location">
    <subcellularLocation>
        <location evidence="1">Membrane</location>
        <topology evidence="1">Multi-pass membrane protein</topology>
    </subcellularLocation>
</comment>
<dbReference type="Pfam" id="PF02361">
    <property type="entry name" value="CbiQ"/>
    <property type="match status" value="1"/>
</dbReference>
<evidence type="ECO:0000313" key="6">
    <source>
        <dbReference type="EMBL" id="UWP81870.1"/>
    </source>
</evidence>